<dbReference type="Gene3D" id="3.40.50.620">
    <property type="entry name" value="HUPs"/>
    <property type="match status" value="1"/>
</dbReference>
<sequence>MHNKVKANKERKIGILGGTFNPVHNGHIKIAEAAQKKLGLEKVIFVPCARPPHKTGERLPPPADRYEMTRIAVKGSAAFSISDSEIRRKGKSYTIDTVRAFRKADPGSKYCFVIGADTLREIPAWREYRKLLKMCRFVVVNRPGYSIKDYSPRSTSGRNLVPTKSRADRSQIADLIKIKIPGIDISSTEIREKIKAGRSIKTLVPSCVEKYITKKGLYK</sequence>
<comment type="pathway">
    <text evidence="2 10">Cofactor biosynthesis; NAD(+) biosynthesis; deamido-NAD(+) from nicotinate D-ribonucleotide: step 1/1.</text>
</comment>
<dbReference type="GO" id="GO:0005524">
    <property type="term" value="F:ATP binding"/>
    <property type="evidence" value="ECO:0007669"/>
    <property type="project" value="UniProtKB-KW"/>
</dbReference>
<organism evidence="12 13">
    <name type="scientific">Candidatus Desantisbacteria bacterium CG_4_10_14_0_8_um_filter_48_22</name>
    <dbReference type="NCBI Taxonomy" id="1974543"/>
    <lineage>
        <taxon>Bacteria</taxon>
        <taxon>Candidatus Desantisiibacteriota</taxon>
    </lineage>
</organism>
<dbReference type="EMBL" id="PFMR01000096">
    <property type="protein sequence ID" value="PIZ17664.1"/>
    <property type="molecule type" value="Genomic_DNA"/>
</dbReference>
<comment type="function">
    <text evidence="1 10">Catalyzes the reversible adenylation of nicotinate mononucleotide (NaMN) to nicotinic acid adenine dinucleotide (NaAD).</text>
</comment>
<keyword evidence="8 10" id="KW-0520">NAD</keyword>
<evidence type="ECO:0000256" key="8">
    <source>
        <dbReference type="ARBA" id="ARBA00023027"/>
    </source>
</evidence>
<dbReference type="AlphaFoldDB" id="A0A2M7SDV4"/>
<comment type="catalytic activity">
    <reaction evidence="9 10">
        <text>nicotinate beta-D-ribonucleotide + ATP + H(+) = deamido-NAD(+) + diphosphate</text>
        <dbReference type="Rhea" id="RHEA:22860"/>
        <dbReference type="ChEBI" id="CHEBI:15378"/>
        <dbReference type="ChEBI" id="CHEBI:30616"/>
        <dbReference type="ChEBI" id="CHEBI:33019"/>
        <dbReference type="ChEBI" id="CHEBI:57502"/>
        <dbReference type="ChEBI" id="CHEBI:58437"/>
        <dbReference type="EC" id="2.7.7.18"/>
    </reaction>
</comment>
<keyword evidence="3 10" id="KW-0662">Pyridine nucleotide biosynthesis</keyword>
<evidence type="ECO:0000256" key="3">
    <source>
        <dbReference type="ARBA" id="ARBA00022642"/>
    </source>
</evidence>
<dbReference type="PANTHER" id="PTHR39321">
    <property type="entry name" value="NICOTINATE-NUCLEOTIDE ADENYLYLTRANSFERASE-RELATED"/>
    <property type="match status" value="1"/>
</dbReference>
<evidence type="ECO:0000313" key="13">
    <source>
        <dbReference type="Proteomes" id="UP000229307"/>
    </source>
</evidence>
<dbReference type="EC" id="2.7.7.18" evidence="10"/>
<evidence type="ECO:0000256" key="4">
    <source>
        <dbReference type="ARBA" id="ARBA00022679"/>
    </source>
</evidence>
<dbReference type="Pfam" id="PF01467">
    <property type="entry name" value="CTP_transf_like"/>
    <property type="match status" value="1"/>
</dbReference>
<evidence type="ECO:0000256" key="9">
    <source>
        <dbReference type="ARBA" id="ARBA00048721"/>
    </source>
</evidence>
<name>A0A2M7SDV4_9BACT</name>
<keyword evidence="5 10" id="KW-0548">Nucleotidyltransferase</keyword>
<evidence type="ECO:0000256" key="7">
    <source>
        <dbReference type="ARBA" id="ARBA00022840"/>
    </source>
</evidence>
<dbReference type="GO" id="GO:0004515">
    <property type="term" value="F:nicotinate-nucleotide adenylyltransferase activity"/>
    <property type="evidence" value="ECO:0007669"/>
    <property type="project" value="UniProtKB-UniRule"/>
</dbReference>
<comment type="caution">
    <text evidence="12">The sequence shown here is derived from an EMBL/GenBank/DDBJ whole genome shotgun (WGS) entry which is preliminary data.</text>
</comment>
<keyword evidence="4 10" id="KW-0808">Transferase</keyword>
<evidence type="ECO:0000256" key="5">
    <source>
        <dbReference type="ARBA" id="ARBA00022695"/>
    </source>
</evidence>
<dbReference type="NCBIfam" id="NF000840">
    <property type="entry name" value="PRK00071.1-3"/>
    <property type="match status" value="1"/>
</dbReference>
<accession>A0A2M7SDV4</accession>
<evidence type="ECO:0000256" key="10">
    <source>
        <dbReference type="HAMAP-Rule" id="MF_00244"/>
    </source>
</evidence>
<dbReference type="NCBIfam" id="TIGR00125">
    <property type="entry name" value="cyt_tran_rel"/>
    <property type="match status" value="1"/>
</dbReference>
<protein>
    <recommendedName>
        <fullName evidence="10">Probable nicotinate-nucleotide adenylyltransferase</fullName>
        <ecNumber evidence="10">2.7.7.18</ecNumber>
    </recommendedName>
    <alternativeName>
        <fullName evidence="10">Deamido-NAD(+) diphosphorylase</fullName>
    </alternativeName>
    <alternativeName>
        <fullName evidence="10">Deamido-NAD(+) pyrophosphorylase</fullName>
    </alternativeName>
    <alternativeName>
        <fullName evidence="10">Nicotinate mononucleotide adenylyltransferase</fullName>
        <shortName evidence="10">NaMN adenylyltransferase</shortName>
    </alternativeName>
</protein>
<keyword evidence="7 10" id="KW-0067">ATP-binding</keyword>
<evidence type="ECO:0000313" key="12">
    <source>
        <dbReference type="EMBL" id="PIZ17664.1"/>
    </source>
</evidence>
<dbReference type="InterPro" id="IPR005248">
    <property type="entry name" value="NadD/NMNAT"/>
</dbReference>
<evidence type="ECO:0000256" key="1">
    <source>
        <dbReference type="ARBA" id="ARBA00002324"/>
    </source>
</evidence>
<evidence type="ECO:0000256" key="6">
    <source>
        <dbReference type="ARBA" id="ARBA00022741"/>
    </source>
</evidence>
<dbReference type="UniPathway" id="UPA00253">
    <property type="reaction ID" value="UER00332"/>
</dbReference>
<dbReference type="NCBIfam" id="TIGR00482">
    <property type="entry name" value="nicotinate (nicotinamide) nucleotide adenylyltransferase"/>
    <property type="match status" value="1"/>
</dbReference>
<dbReference type="PANTHER" id="PTHR39321:SF3">
    <property type="entry name" value="PHOSPHOPANTETHEINE ADENYLYLTRANSFERASE"/>
    <property type="match status" value="1"/>
</dbReference>
<dbReference type="CDD" id="cd02165">
    <property type="entry name" value="NMNAT"/>
    <property type="match status" value="1"/>
</dbReference>
<keyword evidence="6 10" id="KW-0547">Nucleotide-binding</keyword>
<dbReference type="Proteomes" id="UP000229307">
    <property type="component" value="Unassembled WGS sequence"/>
</dbReference>
<feature type="domain" description="Cytidyltransferase-like" evidence="11">
    <location>
        <begin position="15"/>
        <end position="193"/>
    </location>
</feature>
<comment type="similarity">
    <text evidence="10">Belongs to the NadD family.</text>
</comment>
<dbReference type="SUPFAM" id="SSF52374">
    <property type="entry name" value="Nucleotidylyl transferase"/>
    <property type="match status" value="1"/>
</dbReference>
<dbReference type="GO" id="GO:0009435">
    <property type="term" value="P:NAD+ biosynthetic process"/>
    <property type="evidence" value="ECO:0007669"/>
    <property type="project" value="UniProtKB-UniRule"/>
</dbReference>
<dbReference type="HAMAP" id="MF_00244">
    <property type="entry name" value="NaMN_adenylyltr"/>
    <property type="match status" value="1"/>
</dbReference>
<dbReference type="InterPro" id="IPR004821">
    <property type="entry name" value="Cyt_trans-like"/>
</dbReference>
<gene>
    <name evidence="10" type="primary">nadD</name>
    <name evidence="12" type="ORF">COY52_03465</name>
</gene>
<evidence type="ECO:0000259" key="11">
    <source>
        <dbReference type="Pfam" id="PF01467"/>
    </source>
</evidence>
<evidence type="ECO:0000256" key="2">
    <source>
        <dbReference type="ARBA" id="ARBA00005019"/>
    </source>
</evidence>
<reference evidence="13" key="1">
    <citation type="submission" date="2017-09" db="EMBL/GenBank/DDBJ databases">
        <title>Depth-based differentiation of microbial function through sediment-hosted aquifers and enrichment of novel symbionts in the deep terrestrial subsurface.</title>
        <authorList>
            <person name="Probst A.J."/>
            <person name="Ladd B."/>
            <person name="Jarett J.K."/>
            <person name="Geller-Mcgrath D.E."/>
            <person name="Sieber C.M.K."/>
            <person name="Emerson J.B."/>
            <person name="Anantharaman K."/>
            <person name="Thomas B.C."/>
            <person name="Malmstrom R."/>
            <person name="Stieglmeier M."/>
            <person name="Klingl A."/>
            <person name="Woyke T."/>
            <person name="Ryan C.M."/>
            <person name="Banfield J.F."/>
        </authorList>
    </citation>
    <scope>NUCLEOTIDE SEQUENCE [LARGE SCALE GENOMIC DNA]</scope>
</reference>
<dbReference type="InterPro" id="IPR014729">
    <property type="entry name" value="Rossmann-like_a/b/a_fold"/>
</dbReference>
<proteinExistence type="inferred from homology"/>